<organism evidence="2 3">
    <name type="scientific">Flavobacterium alvei</name>
    <dbReference type="NCBI Taxonomy" id="2080416"/>
    <lineage>
        <taxon>Bacteria</taxon>
        <taxon>Pseudomonadati</taxon>
        <taxon>Bacteroidota</taxon>
        <taxon>Flavobacteriia</taxon>
        <taxon>Flavobacteriales</taxon>
        <taxon>Flavobacteriaceae</taxon>
        <taxon>Flavobacterium</taxon>
    </lineage>
</organism>
<evidence type="ECO:0000259" key="1">
    <source>
        <dbReference type="Pfam" id="PF12728"/>
    </source>
</evidence>
<comment type="caution">
    <text evidence="2">The sequence shown here is derived from an EMBL/GenBank/DDBJ whole genome shotgun (WGS) entry which is preliminary data.</text>
</comment>
<sequence length="123" mass="14137">MSSNMAIPKTCSYCGKAFIAKTTLTRYCGHTCNSRHYKQKVKEDKIQNSLVEQRQTMQSLPTLQSANLNSLTSKNFLSVQDAAELIGVSRWTINRMIKRGELQIHKFGRKKIIQRTQIDKLFN</sequence>
<dbReference type="NCBIfam" id="TIGR01764">
    <property type="entry name" value="excise"/>
    <property type="match status" value="1"/>
</dbReference>
<dbReference type="Pfam" id="PF12728">
    <property type="entry name" value="HTH_17"/>
    <property type="match status" value="1"/>
</dbReference>
<dbReference type="RefSeq" id="WP_103805107.1">
    <property type="nucleotide sequence ID" value="NZ_PQVG01000002.1"/>
</dbReference>
<protein>
    <submittedName>
        <fullName evidence="2">DNA-binding protein</fullName>
    </submittedName>
</protein>
<evidence type="ECO:0000313" key="2">
    <source>
        <dbReference type="EMBL" id="POY40921.1"/>
    </source>
</evidence>
<keyword evidence="2" id="KW-0238">DNA-binding</keyword>
<dbReference type="EMBL" id="PQVG01000002">
    <property type="protein sequence ID" value="POY40921.1"/>
    <property type="molecule type" value="Genomic_DNA"/>
</dbReference>
<accession>A0A2S5AEA8</accession>
<dbReference type="GO" id="GO:0003677">
    <property type="term" value="F:DNA binding"/>
    <property type="evidence" value="ECO:0007669"/>
    <property type="project" value="UniProtKB-KW"/>
</dbReference>
<dbReference type="InterPro" id="IPR009061">
    <property type="entry name" value="DNA-bd_dom_put_sf"/>
</dbReference>
<reference evidence="2 3" key="1">
    <citation type="submission" date="2018-01" db="EMBL/GenBank/DDBJ databases">
        <authorList>
            <person name="Gaut B.S."/>
            <person name="Morton B.R."/>
            <person name="Clegg M.T."/>
            <person name="Duvall M.R."/>
        </authorList>
    </citation>
    <scope>NUCLEOTIDE SEQUENCE [LARGE SCALE GENOMIC DNA]</scope>
    <source>
        <strain evidence="2 3">HR-AY</strain>
    </source>
</reference>
<name>A0A2S5AEA8_9FLAO</name>
<dbReference type="InterPro" id="IPR010093">
    <property type="entry name" value="SinI_DNA-bd"/>
</dbReference>
<dbReference type="AlphaFoldDB" id="A0A2S5AEA8"/>
<dbReference type="OrthoDB" id="1003442at2"/>
<evidence type="ECO:0000313" key="3">
    <source>
        <dbReference type="Proteomes" id="UP000237310"/>
    </source>
</evidence>
<gene>
    <name evidence="2" type="ORF">C3L50_03310</name>
</gene>
<feature type="domain" description="Helix-turn-helix" evidence="1">
    <location>
        <begin position="76"/>
        <end position="122"/>
    </location>
</feature>
<dbReference type="SUPFAM" id="SSF46955">
    <property type="entry name" value="Putative DNA-binding domain"/>
    <property type="match status" value="1"/>
</dbReference>
<proteinExistence type="predicted"/>
<keyword evidence="3" id="KW-1185">Reference proteome</keyword>
<dbReference type="Proteomes" id="UP000237310">
    <property type="component" value="Unassembled WGS sequence"/>
</dbReference>
<dbReference type="InterPro" id="IPR041657">
    <property type="entry name" value="HTH_17"/>
</dbReference>